<reference evidence="2" key="1">
    <citation type="submission" date="2017-02" db="UniProtKB">
        <authorList>
            <consortium name="WormBaseParasite"/>
        </authorList>
    </citation>
    <scope>IDENTIFICATION</scope>
</reference>
<organism evidence="1 2">
    <name type="scientific">Parastrongyloides trichosuri</name>
    <name type="common">Possum-specific nematode worm</name>
    <dbReference type="NCBI Taxonomy" id="131310"/>
    <lineage>
        <taxon>Eukaryota</taxon>
        <taxon>Metazoa</taxon>
        <taxon>Ecdysozoa</taxon>
        <taxon>Nematoda</taxon>
        <taxon>Chromadorea</taxon>
        <taxon>Rhabditida</taxon>
        <taxon>Tylenchina</taxon>
        <taxon>Panagrolaimomorpha</taxon>
        <taxon>Strongyloidoidea</taxon>
        <taxon>Strongyloididae</taxon>
        <taxon>Parastrongyloides</taxon>
    </lineage>
</organism>
<protein>
    <submittedName>
        <fullName evidence="2">PINc domain-containing protein</fullName>
    </submittedName>
</protein>
<evidence type="ECO:0000313" key="2">
    <source>
        <dbReference type="WBParaSite" id="PTRK_0000662800.1"/>
    </source>
</evidence>
<evidence type="ECO:0000313" key="1">
    <source>
        <dbReference type="Proteomes" id="UP000038045"/>
    </source>
</evidence>
<dbReference type="Proteomes" id="UP000038045">
    <property type="component" value="Unplaced"/>
</dbReference>
<sequence>MSNNKDKITLECIDFPVCKKVSILKDNITLYYLVQGLDIPPLYNTIKISSVTDKTDVDRKALINVASKGGRFILSMDKDISKLTYENGEDFNEKVMNESKEKSGNLNPLDIRLKTSIMVKRCNFNKSFAMKKGRLRSICVDDGKRIY</sequence>
<proteinExistence type="predicted"/>
<name>A0A0N4ZFU9_PARTI</name>
<dbReference type="STRING" id="131310.A0A0N4ZFU9"/>
<accession>A0A0N4ZFU9</accession>
<dbReference type="AlphaFoldDB" id="A0A0N4ZFU9"/>
<keyword evidence="1" id="KW-1185">Reference proteome</keyword>
<dbReference type="WBParaSite" id="PTRK_0000662800.1">
    <property type="protein sequence ID" value="PTRK_0000662800.1"/>
    <property type="gene ID" value="PTRK_0000662800"/>
</dbReference>